<gene>
    <name evidence="1" type="ORF">S01H4_33790</name>
</gene>
<sequence>LLIDGGPSRRALSDGLGRRLPLGNRQLDWLVIAGTGEEQIGGLVPTLDRFEVENVLWAGPQGGSYAARELQSHLLNAEIPVEKAEAGQVLDLGDGAALTVLEVGQRGAVLLLEWGNFRALLPIGLDFELLSNLESRPDLKGLTALMLAESGYAPVNPAEWIDALGPRMILLSVGAGDRDGLPSPETLAAVEGYTLLRTDHNGWIQLSTDSEQLWVEVER</sequence>
<evidence type="ECO:0000313" key="1">
    <source>
        <dbReference type="EMBL" id="GAG82369.1"/>
    </source>
</evidence>
<protein>
    <submittedName>
        <fullName evidence="1">Uncharacterized protein</fullName>
    </submittedName>
</protein>
<dbReference type="InterPro" id="IPR036866">
    <property type="entry name" value="RibonucZ/Hydroxyglut_hydro"/>
</dbReference>
<dbReference type="Gene3D" id="3.60.15.10">
    <property type="entry name" value="Ribonuclease Z/Hydroxyacylglutathione hydrolase-like"/>
    <property type="match status" value="1"/>
</dbReference>
<dbReference type="EMBL" id="BART01017818">
    <property type="protein sequence ID" value="GAG82369.1"/>
    <property type="molecule type" value="Genomic_DNA"/>
</dbReference>
<feature type="non-terminal residue" evidence="1">
    <location>
        <position position="1"/>
    </location>
</feature>
<dbReference type="InterPro" id="IPR052159">
    <property type="entry name" value="Competence_DNA_uptake"/>
</dbReference>
<dbReference type="PANTHER" id="PTHR30619">
    <property type="entry name" value="DNA INTERNALIZATION/COMPETENCE PROTEIN COMEC/REC2"/>
    <property type="match status" value="1"/>
</dbReference>
<comment type="caution">
    <text evidence="1">The sequence shown here is derived from an EMBL/GenBank/DDBJ whole genome shotgun (WGS) entry which is preliminary data.</text>
</comment>
<dbReference type="PANTHER" id="PTHR30619:SF1">
    <property type="entry name" value="RECOMBINATION PROTEIN 2"/>
    <property type="match status" value="1"/>
</dbReference>
<proteinExistence type="predicted"/>
<name>X1AJF2_9ZZZZ</name>
<organism evidence="1">
    <name type="scientific">marine sediment metagenome</name>
    <dbReference type="NCBI Taxonomy" id="412755"/>
    <lineage>
        <taxon>unclassified sequences</taxon>
        <taxon>metagenomes</taxon>
        <taxon>ecological metagenomes</taxon>
    </lineage>
</organism>
<reference evidence="1" key="1">
    <citation type="journal article" date="2014" name="Front. Microbiol.">
        <title>High frequency of phylogenetically diverse reductive dehalogenase-homologous genes in deep subseafloor sedimentary metagenomes.</title>
        <authorList>
            <person name="Kawai M."/>
            <person name="Futagami T."/>
            <person name="Toyoda A."/>
            <person name="Takaki Y."/>
            <person name="Nishi S."/>
            <person name="Hori S."/>
            <person name="Arai W."/>
            <person name="Tsubouchi T."/>
            <person name="Morono Y."/>
            <person name="Uchiyama I."/>
            <person name="Ito T."/>
            <person name="Fujiyama A."/>
            <person name="Inagaki F."/>
            <person name="Takami H."/>
        </authorList>
    </citation>
    <scope>NUCLEOTIDE SEQUENCE</scope>
    <source>
        <strain evidence="1">Expedition CK06-06</strain>
    </source>
</reference>
<accession>X1AJF2</accession>
<dbReference type="AlphaFoldDB" id="X1AJF2"/>